<feature type="region of interest" description="Disordered" evidence="1">
    <location>
        <begin position="256"/>
        <end position="287"/>
    </location>
</feature>
<dbReference type="Proteomes" id="UP000266568">
    <property type="component" value="Unassembled WGS sequence"/>
</dbReference>
<keyword evidence="2" id="KW-0732">Signal</keyword>
<dbReference type="RefSeq" id="WP_245968680.1">
    <property type="nucleotide sequence ID" value="NZ_QXDC01000006.1"/>
</dbReference>
<feature type="region of interest" description="Disordered" evidence="1">
    <location>
        <begin position="141"/>
        <end position="186"/>
    </location>
</feature>
<dbReference type="AlphaFoldDB" id="A0A397NIS2"/>
<dbReference type="InterPro" id="IPR024572">
    <property type="entry name" value="RcnB"/>
</dbReference>
<dbReference type="Gene3D" id="3.10.450.160">
    <property type="entry name" value="inner membrane protein cigr"/>
    <property type="match status" value="1"/>
</dbReference>
<name>A0A397NIS2_9SPHN</name>
<evidence type="ECO:0000313" key="3">
    <source>
        <dbReference type="EMBL" id="RIA35429.1"/>
    </source>
</evidence>
<dbReference type="EMBL" id="QXDC01000006">
    <property type="protein sequence ID" value="RIA35429.1"/>
    <property type="molecule type" value="Genomic_DNA"/>
</dbReference>
<feature type="signal peptide" evidence="2">
    <location>
        <begin position="1"/>
        <end position="21"/>
    </location>
</feature>
<reference evidence="3 4" key="1">
    <citation type="submission" date="2018-08" db="EMBL/GenBank/DDBJ databases">
        <title>Genomic Encyclopedia of Type Strains, Phase IV (KMG-IV): sequencing the most valuable type-strain genomes for metagenomic binning, comparative biology and taxonomic classification.</title>
        <authorList>
            <person name="Goeker M."/>
        </authorList>
    </citation>
    <scope>NUCLEOTIDE SEQUENCE [LARGE SCALE GENOMIC DNA]</scope>
    <source>
        <strain evidence="3 4">DSM 25527</strain>
    </source>
</reference>
<evidence type="ECO:0000256" key="2">
    <source>
        <dbReference type="SAM" id="SignalP"/>
    </source>
</evidence>
<evidence type="ECO:0000313" key="4">
    <source>
        <dbReference type="Proteomes" id="UP000266568"/>
    </source>
</evidence>
<evidence type="ECO:0000256" key="1">
    <source>
        <dbReference type="SAM" id="MobiDB-lite"/>
    </source>
</evidence>
<organism evidence="3 4">
    <name type="scientific">Hephaestia caeni</name>
    <dbReference type="NCBI Taxonomy" id="645617"/>
    <lineage>
        <taxon>Bacteria</taxon>
        <taxon>Pseudomonadati</taxon>
        <taxon>Pseudomonadota</taxon>
        <taxon>Alphaproteobacteria</taxon>
        <taxon>Sphingomonadales</taxon>
        <taxon>Sphingomonadaceae</taxon>
        <taxon>Hephaestia</taxon>
    </lineage>
</organism>
<keyword evidence="4" id="KW-1185">Reference proteome</keyword>
<proteinExistence type="predicted"/>
<feature type="compositionally biased region" description="Basic residues" evidence="1">
    <location>
        <begin position="273"/>
        <end position="287"/>
    </location>
</feature>
<accession>A0A397NIS2</accession>
<feature type="compositionally biased region" description="Basic and acidic residues" evidence="1">
    <location>
        <begin position="156"/>
        <end position="171"/>
    </location>
</feature>
<feature type="chain" id="PRO_5017366335" evidence="2">
    <location>
        <begin position="22"/>
        <end position="287"/>
    </location>
</feature>
<gene>
    <name evidence="3" type="ORF">DFR49_4206</name>
</gene>
<sequence>MRGFQIAVAASAAMLATPAWAQHHGSRGGGHWQGGGQMHDSRMHGGWQGQRGGSWHWTGPDQRWGGTIDDRWYGGAGAPGGWTAYRRPVRGEMLPRYWVSPSWTVWDWADYGLPRPPRGYSWSRYYDDAVLIDRSGQVRDSRGDVDWGGYDQGYDDGYRDGYDDGSARDDALPPPPPGYDQRYDGPPPEVRFGPRAEIVQPLDGPALAYPPQVVTRCVGDCAGVVADGYYYPPRTESTITIPARPLVVTTTTAAATPAQTTRGERAAPGRTKTVAHKTVTRTTTTRR</sequence>
<protein>
    <submittedName>
        <fullName evidence="3">Ni/Co efflux regulator RcnB</fullName>
    </submittedName>
</protein>
<comment type="caution">
    <text evidence="3">The sequence shown here is derived from an EMBL/GenBank/DDBJ whole genome shotgun (WGS) entry which is preliminary data.</text>
</comment>
<dbReference type="Pfam" id="PF11776">
    <property type="entry name" value="RcnB"/>
    <property type="match status" value="1"/>
</dbReference>